<dbReference type="PANTHER" id="PTHR35841:SF1">
    <property type="entry name" value="PHOSPHONATES-BINDING PERIPLASMIC PROTEIN"/>
    <property type="match status" value="1"/>
</dbReference>
<sequence>MHSRRALLATAALAGAPTTVPALAQAAPRRSTDPGTVFPEPGRRPWADTIPVLRIGISGGENETDRLARNEPYRQLLEETFRLPVRLYPAADFAGVGQAFAAGRIEMAQMGAANYAGTWIDTRGAVEALVAAEGDDGSLGYVSVMVVRADSGITDIAGMRGRTLTWADPASTSGYFAPRAALRAAGIDPAGYFSRTGFAGGHEQAVVSVLHGQYDAACTWASGQGDPAAGFSRGALRVMVDKGMLDMRDLRVIWRSDPIPAGPIACRAELPDAFKEDMRRFFLALPLAHRAVYEGIERGGGTGFRTVTHADYALVVKLREEEAAERRRRR</sequence>
<accession>A0A840XZQ4</accession>
<protein>
    <submittedName>
        <fullName evidence="5">Phosphonate transport system substrate-binding protein</fullName>
    </submittedName>
</protein>
<keyword evidence="2 4" id="KW-0732">Signal</keyword>
<dbReference type="PROSITE" id="PS51318">
    <property type="entry name" value="TAT"/>
    <property type="match status" value="1"/>
</dbReference>
<dbReference type="SUPFAM" id="SSF53850">
    <property type="entry name" value="Periplasmic binding protein-like II"/>
    <property type="match status" value="1"/>
</dbReference>
<feature type="signal peptide" evidence="4">
    <location>
        <begin position="1"/>
        <end position="24"/>
    </location>
</feature>
<feature type="chain" id="PRO_5032523540" evidence="4">
    <location>
        <begin position="25"/>
        <end position="330"/>
    </location>
</feature>
<evidence type="ECO:0000256" key="4">
    <source>
        <dbReference type="SAM" id="SignalP"/>
    </source>
</evidence>
<evidence type="ECO:0000313" key="6">
    <source>
        <dbReference type="Proteomes" id="UP000580654"/>
    </source>
</evidence>
<dbReference type="CDD" id="cd01071">
    <property type="entry name" value="PBP2_PhnD_like"/>
    <property type="match status" value="1"/>
</dbReference>
<dbReference type="Gene3D" id="3.40.190.10">
    <property type="entry name" value="Periplasmic binding protein-like II"/>
    <property type="match status" value="2"/>
</dbReference>
<dbReference type="Proteomes" id="UP000580654">
    <property type="component" value="Unassembled WGS sequence"/>
</dbReference>
<dbReference type="InterPro" id="IPR006311">
    <property type="entry name" value="TAT_signal"/>
</dbReference>
<keyword evidence="6" id="KW-1185">Reference proteome</keyword>
<gene>
    <name evidence="5" type="ORF">FHS87_000090</name>
</gene>
<dbReference type="AlphaFoldDB" id="A0A840XZQ4"/>
<dbReference type="RefSeq" id="WP_184512712.1">
    <property type="nucleotide sequence ID" value="NZ_JACIJD010000001.1"/>
</dbReference>
<comment type="caution">
    <text evidence="5">The sequence shown here is derived from an EMBL/GenBank/DDBJ whole genome shotgun (WGS) entry which is preliminary data.</text>
</comment>
<dbReference type="InterPro" id="IPR005770">
    <property type="entry name" value="PhnD"/>
</dbReference>
<organism evidence="5 6">
    <name type="scientific">Muricoccus pecuniae</name>
    <dbReference type="NCBI Taxonomy" id="693023"/>
    <lineage>
        <taxon>Bacteria</taxon>
        <taxon>Pseudomonadati</taxon>
        <taxon>Pseudomonadota</taxon>
        <taxon>Alphaproteobacteria</taxon>
        <taxon>Acetobacterales</taxon>
        <taxon>Roseomonadaceae</taxon>
        <taxon>Muricoccus</taxon>
    </lineage>
</organism>
<feature type="region of interest" description="Disordered" evidence="3">
    <location>
        <begin position="22"/>
        <end position="43"/>
    </location>
</feature>
<reference evidence="5 6" key="1">
    <citation type="submission" date="2020-08" db="EMBL/GenBank/DDBJ databases">
        <title>Genomic Encyclopedia of Type Strains, Phase IV (KMG-IV): sequencing the most valuable type-strain genomes for metagenomic binning, comparative biology and taxonomic classification.</title>
        <authorList>
            <person name="Goeker M."/>
        </authorList>
    </citation>
    <scope>NUCLEOTIDE SEQUENCE [LARGE SCALE GENOMIC DNA]</scope>
    <source>
        <strain evidence="5 6">DSM 25622</strain>
    </source>
</reference>
<proteinExistence type="inferred from homology"/>
<name>A0A840XZQ4_9PROT</name>
<dbReference type="PANTHER" id="PTHR35841">
    <property type="entry name" value="PHOSPHONATES-BINDING PERIPLASMIC PROTEIN"/>
    <property type="match status" value="1"/>
</dbReference>
<dbReference type="EMBL" id="JACIJD010000001">
    <property type="protein sequence ID" value="MBB5692079.1"/>
    <property type="molecule type" value="Genomic_DNA"/>
</dbReference>
<dbReference type="GO" id="GO:0055085">
    <property type="term" value="P:transmembrane transport"/>
    <property type="evidence" value="ECO:0007669"/>
    <property type="project" value="InterPro"/>
</dbReference>
<dbReference type="NCBIfam" id="TIGR01098">
    <property type="entry name" value="3A0109s03R"/>
    <property type="match status" value="1"/>
</dbReference>
<evidence type="ECO:0000256" key="3">
    <source>
        <dbReference type="SAM" id="MobiDB-lite"/>
    </source>
</evidence>
<evidence type="ECO:0000256" key="2">
    <source>
        <dbReference type="ARBA" id="ARBA00022729"/>
    </source>
</evidence>
<dbReference type="Pfam" id="PF12974">
    <property type="entry name" value="Phosphonate-bd"/>
    <property type="match status" value="1"/>
</dbReference>
<evidence type="ECO:0000313" key="5">
    <source>
        <dbReference type="EMBL" id="MBB5692079.1"/>
    </source>
</evidence>
<dbReference type="GO" id="GO:0043190">
    <property type="term" value="C:ATP-binding cassette (ABC) transporter complex"/>
    <property type="evidence" value="ECO:0007669"/>
    <property type="project" value="InterPro"/>
</dbReference>
<comment type="similarity">
    <text evidence="1">Belongs to the phosphate/phosphite/phosphonate binding protein family.</text>
</comment>
<evidence type="ECO:0000256" key="1">
    <source>
        <dbReference type="ARBA" id="ARBA00007162"/>
    </source>
</evidence>